<dbReference type="EMBL" id="MFBS01000020">
    <property type="protein sequence ID" value="OGE09289.1"/>
    <property type="molecule type" value="Genomic_DNA"/>
</dbReference>
<accession>A0A1F5HZ90</accession>
<evidence type="ECO:0000313" key="3">
    <source>
        <dbReference type="Proteomes" id="UP000179227"/>
    </source>
</evidence>
<comment type="caution">
    <text evidence="2">The sequence shown here is derived from an EMBL/GenBank/DDBJ whole genome shotgun (WGS) entry which is preliminary data.</text>
</comment>
<feature type="region of interest" description="Disordered" evidence="1">
    <location>
        <begin position="1"/>
        <end position="23"/>
    </location>
</feature>
<gene>
    <name evidence="2" type="ORF">A3A60_04145</name>
</gene>
<reference evidence="2 3" key="1">
    <citation type="journal article" date="2016" name="Nat. Commun.">
        <title>Thousands of microbial genomes shed light on interconnected biogeochemical processes in an aquifer system.</title>
        <authorList>
            <person name="Anantharaman K."/>
            <person name="Brown C.T."/>
            <person name="Hug L.A."/>
            <person name="Sharon I."/>
            <person name="Castelle C.J."/>
            <person name="Probst A.J."/>
            <person name="Thomas B.C."/>
            <person name="Singh A."/>
            <person name="Wilkins M.J."/>
            <person name="Karaoz U."/>
            <person name="Brodie E.L."/>
            <person name="Williams K.H."/>
            <person name="Hubbard S.S."/>
            <person name="Banfield J.F."/>
        </authorList>
    </citation>
    <scope>NUCLEOTIDE SEQUENCE [LARGE SCALE GENOMIC DNA]</scope>
</reference>
<name>A0A1F5HZ90_9BACT</name>
<proteinExistence type="predicted"/>
<sequence length="111" mass="12904">MSRCEDPATIDPRETWNGSQWREETKSWNDTRRTIALFVSIDLRKANGNEEKLSRRLKLREGSQSAFDDETREFMLGIVGLSDKAFKKMCESLGVTSDKYVTRPNSWNLIR</sequence>
<protein>
    <submittedName>
        <fullName evidence="2">Uncharacterized protein</fullName>
    </submittedName>
</protein>
<evidence type="ECO:0000256" key="1">
    <source>
        <dbReference type="SAM" id="MobiDB-lite"/>
    </source>
</evidence>
<feature type="compositionally biased region" description="Basic and acidic residues" evidence="1">
    <location>
        <begin position="1"/>
        <end position="14"/>
    </location>
</feature>
<evidence type="ECO:0000313" key="2">
    <source>
        <dbReference type="EMBL" id="OGE09289.1"/>
    </source>
</evidence>
<dbReference type="Proteomes" id="UP000179227">
    <property type="component" value="Unassembled WGS sequence"/>
</dbReference>
<organism evidence="2 3">
    <name type="scientific">Candidatus Curtissbacteria bacterium RIFCSPLOWO2_01_FULL_42_26</name>
    <dbReference type="NCBI Taxonomy" id="1797729"/>
    <lineage>
        <taxon>Bacteria</taxon>
        <taxon>Candidatus Curtissiibacteriota</taxon>
    </lineage>
</organism>
<dbReference type="AlphaFoldDB" id="A0A1F5HZ90"/>